<reference evidence="4" key="1">
    <citation type="submission" date="2010-05" db="EMBL/GenBank/DDBJ databases">
        <title>The Genome Sequence of Magnaporthe poae strain ATCC 64411.</title>
        <authorList>
            <consortium name="The Broad Institute Genome Sequencing Platform"/>
            <consortium name="Broad Institute Genome Sequencing Center for Infectious Disease"/>
            <person name="Ma L.-J."/>
            <person name="Dead R."/>
            <person name="Young S."/>
            <person name="Zeng Q."/>
            <person name="Koehrsen M."/>
            <person name="Alvarado L."/>
            <person name="Berlin A."/>
            <person name="Chapman S.B."/>
            <person name="Chen Z."/>
            <person name="Freedman E."/>
            <person name="Gellesch M."/>
            <person name="Goldberg J."/>
            <person name="Griggs A."/>
            <person name="Gujja S."/>
            <person name="Heilman E.R."/>
            <person name="Heiman D."/>
            <person name="Hepburn T."/>
            <person name="Howarth C."/>
            <person name="Jen D."/>
            <person name="Larson L."/>
            <person name="Mehta T."/>
            <person name="Neiman D."/>
            <person name="Pearson M."/>
            <person name="Roberts A."/>
            <person name="Saif S."/>
            <person name="Shea T."/>
            <person name="Shenoy N."/>
            <person name="Sisk P."/>
            <person name="Stolte C."/>
            <person name="Sykes S."/>
            <person name="Walk T."/>
            <person name="White J."/>
            <person name="Yandava C."/>
            <person name="Haas B."/>
            <person name="Nusbaum C."/>
            <person name="Birren B."/>
        </authorList>
    </citation>
    <scope>NUCLEOTIDE SEQUENCE</scope>
    <source>
        <strain evidence="4">ATCC 64411</strain>
    </source>
</reference>
<dbReference type="InterPro" id="IPR056019">
    <property type="entry name" value="DUF7598"/>
</dbReference>
<evidence type="ECO:0000313" key="4">
    <source>
        <dbReference type="EMBL" id="KLU89720.1"/>
    </source>
</evidence>
<keyword evidence="2" id="KW-1133">Transmembrane helix</keyword>
<feature type="compositionally biased region" description="Basic and acidic residues" evidence="1">
    <location>
        <begin position="85"/>
        <end position="95"/>
    </location>
</feature>
<protein>
    <recommendedName>
        <fullName evidence="3">DUF7598 domain-containing protein</fullName>
    </recommendedName>
</protein>
<feature type="region of interest" description="Disordered" evidence="1">
    <location>
        <begin position="1"/>
        <end position="104"/>
    </location>
</feature>
<dbReference type="Pfam" id="PF24535">
    <property type="entry name" value="DUF7598"/>
    <property type="match status" value="1"/>
</dbReference>
<keyword evidence="2" id="KW-0812">Transmembrane</keyword>
<feature type="compositionally biased region" description="Basic and acidic residues" evidence="1">
    <location>
        <begin position="370"/>
        <end position="381"/>
    </location>
</feature>
<evidence type="ECO:0000259" key="3">
    <source>
        <dbReference type="Pfam" id="PF24535"/>
    </source>
</evidence>
<evidence type="ECO:0000256" key="1">
    <source>
        <dbReference type="SAM" id="MobiDB-lite"/>
    </source>
</evidence>
<feature type="transmembrane region" description="Helical" evidence="2">
    <location>
        <begin position="198"/>
        <end position="220"/>
    </location>
</feature>
<sequence length="381" mass="41570">MSDGIELQKLPPRRHSDPDPAAKAKDRCASDTRSVRSATPKPAGSRTPDPETTVSSGARERGRSATTKRLNGEPGITPDLPIPERPTRSPPDRPRETRKKRFGQRCVAWFQPTVRVNPAAAQSEETSASESEGSTLETVRIVKAKQPSQTVKAKKSSRPNQPGGFSDERCLAHKATFKSRHSTMMAASRKSIQGHGVIILNIGRLFNACTLILVAAAHWIMIVTSGTSGQFHFFDFATHLFMFVLTVLLFMTELGLPANFIAERWPVFGDEAGFLVLGGLQIAMGCFTLADLDKPAYYVDSISLPLWRTILAAGILSIIFGFVSIIATFLFQDSNAHVSARMVRDNGLLARGNDDDLYTAPSHHGSSISGRHEKGSVHSHQ</sequence>
<dbReference type="VEuPathDB" id="FungiDB:MAPG_08689"/>
<accession>A0A0H2U038</accession>
<feature type="transmembrane region" description="Helical" evidence="2">
    <location>
        <begin position="240"/>
        <end position="260"/>
    </location>
</feature>
<feature type="compositionally biased region" description="Basic and acidic residues" evidence="1">
    <location>
        <begin position="14"/>
        <end position="34"/>
    </location>
</feature>
<proteinExistence type="predicted"/>
<feature type="region of interest" description="Disordered" evidence="1">
    <location>
        <begin position="362"/>
        <end position="381"/>
    </location>
</feature>
<gene>
    <name evidence="4" type="ORF">MAPG_08689</name>
</gene>
<dbReference type="OrthoDB" id="5327148at2759"/>
<dbReference type="AlphaFoldDB" id="A0A0H2U038"/>
<dbReference type="EMBL" id="GL876973">
    <property type="protein sequence ID" value="KLU89720.1"/>
    <property type="molecule type" value="Genomic_DNA"/>
</dbReference>
<feature type="region of interest" description="Disordered" evidence="1">
    <location>
        <begin position="144"/>
        <end position="166"/>
    </location>
</feature>
<feature type="non-terminal residue" evidence="4">
    <location>
        <position position="381"/>
    </location>
</feature>
<feature type="transmembrane region" description="Helical" evidence="2">
    <location>
        <begin position="272"/>
        <end position="290"/>
    </location>
</feature>
<feature type="transmembrane region" description="Helical" evidence="2">
    <location>
        <begin position="310"/>
        <end position="331"/>
    </location>
</feature>
<reference evidence="4" key="2">
    <citation type="submission" date="2011-03" db="EMBL/GenBank/DDBJ databases">
        <title>Annotation of Magnaporthe poae ATCC 64411.</title>
        <authorList>
            <person name="Ma L.-J."/>
            <person name="Dead R."/>
            <person name="Young S.K."/>
            <person name="Zeng Q."/>
            <person name="Gargeya S."/>
            <person name="Fitzgerald M."/>
            <person name="Haas B."/>
            <person name="Abouelleil A."/>
            <person name="Alvarado L."/>
            <person name="Arachchi H.M."/>
            <person name="Berlin A."/>
            <person name="Brown A."/>
            <person name="Chapman S.B."/>
            <person name="Chen Z."/>
            <person name="Dunbar C."/>
            <person name="Freedman E."/>
            <person name="Gearin G."/>
            <person name="Gellesch M."/>
            <person name="Goldberg J."/>
            <person name="Griggs A."/>
            <person name="Gujja S."/>
            <person name="Heiman D."/>
            <person name="Howarth C."/>
            <person name="Larson L."/>
            <person name="Lui A."/>
            <person name="MacDonald P.J.P."/>
            <person name="Mehta T."/>
            <person name="Montmayeur A."/>
            <person name="Murphy C."/>
            <person name="Neiman D."/>
            <person name="Pearson M."/>
            <person name="Priest M."/>
            <person name="Roberts A."/>
            <person name="Saif S."/>
            <person name="Shea T."/>
            <person name="Shenoy N."/>
            <person name="Sisk P."/>
            <person name="Stolte C."/>
            <person name="Sykes S."/>
            <person name="Yandava C."/>
            <person name="Wortman J."/>
            <person name="Nusbaum C."/>
            <person name="Birren B."/>
        </authorList>
    </citation>
    <scope>NUCLEOTIDE SEQUENCE</scope>
    <source>
        <strain evidence="4">ATCC 64411</strain>
    </source>
</reference>
<organism evidence="4">
    <name type="scientific">Magnaporthiopsis poae (strain ATCC 64411 / 73-15)</name>
    <name type="common">Kentucky bluegrass fungus</name>
    <name type="synonym">Magnaporthe poae</name>
    <dbReference type="NCBI Taxonomy" id="644358"/>
    <lineage>
        <taxon>Eukaryota</taxon>
        <taxon>Fungi</taxon>
        <taxon>Dikarya</taxon>
        <taxon>Ascomycota</taxon>
        <taxon>Pezizomycotina</taxon>
        <taxon>Sordariomycetes</taxon>
        <taxon>Sordariomycetidae</taxon>
        <taxon>Magnaporthales</taxon>
        <taxon>Magnaporthaceae</taxon>
        <taxon>Magnaporthiopsis</taxon>
    </lineage>
</organism>
<name>A0A0H2U038_MAGP6</name>
<keyword evidence="2" id="KW-0472">Membrane</keyword>
<evidence type="ECO:0000256" key="2">
    <source>
        <dbReference type="SAM" id="Phobius"/>
    </source>
</evidence>
<feature type="domain" description="DUF7598" evidence="3">
    <location>
        <begin position="196"/>
        <end position="329"/>
    </location>
</feature>